<name>A0A939PC36_9ACTN</name>
<evidence type="ECO:0000313" key="2">
    <source>
        <dbReference type="Proteomes" id="UP000669179"/>
    </source>
</evidence>
<sequence length="118" mass="12269">MLRAGALAVVLAVSLSGCEMMTRISDGAYRTAVTDGSIRELQERGIKLDGRPSCTSPKAQSGSVVVIDCTGRTIGGEPVEVTGTTADAGSDHPRERYVIMVGGRQVVDKTCLGRGCPS</sequence>
<dbReference type="EMBL" id="JAGEOJ010000003">
    <property type="protein sequence ID" value="MBO2447333.1"/>
    <property type="molecule type" value="Genomic_DNA"/>
</dbReference>
<proteinExistence type="predicted"/>
<dbReference type="PROSITE" id="PS51257">
    <property type="entry name" value="PROKAR_LIPOPROTEIN"/>
    <property type="match status" value="1"/>
</dbReference>
<keyword evidence="2" id="KW-1185">Reference proteome</keyword>
<comment type="caution">
    <text evidence="1">The sequence shown here is derived from an EMBL/GenBank/DDBJ whole genome shotgun (WGS) entry which is preliminary data.</text>
</comment>
<reference evidence="1" key="1">
    <citation type="submission" date="2021-03" db="EMBL/GenBank/DDBJ databases">
        <authorList>
            <person name="Kanchanasin P."/>
            <person name="Saeng-In P."/>
            <person name="Phongsopitanun W."/>
            <person name="Yuki M."/>
            <person name="Kudo T."/>
            <person name="Ohkuma M."/>
            <person name="Tanasupawat S."/>
        </authorList>
    </citation>
    <scope>NUCLEOTIDE SEQUENCE</scope>
    <source>
        <strain evidence="1">GKU 128</strain>
    </source>
</reference>
<dbReference type="Proteomes" id="UP000669179">
    <property type="component" value="Unassembled WGS sequence"/>
</dbReference>
<accession>A0A939PC36</accession>
<evidence type="ECO:0000313" key="1">
    <source>
        <dbReference type="EMBL" id="MBO2447333.1"/>
    </source>
</evidence>
<protein>
    <recommendedName>
        <fullName evidence="3">Lipoprotein</fullName>
    </recommendedName>
</protein>
<organism evidence="1 2">
    <name type="scientific">Actinomadura barringtoniae</name>
    <dbReference type="NCBI Taxonomy" id="1427535"/>
    <lineage>
        <taxon>Bacteria</taxon>
        <taxon>Bacillati</taxon>
        <taxon>Actinomycetota</taxon>
        <taxon>Actinomycetes</taxon>
        <taxon>Streptosporangiales</taxon>
        <taxon>Thermomonosporaceae</taxon>
        <taxon>Actinomadura</taxon>
    </lineage>
</organism>
<dbReference type="AlphaFoldDB" id="A0A939PC36"/>
<gene>
    <name evidence="1" type="ORF">J4573_09570</name>
</gene>
<evidence type="ECO:0008006" key="3">
    <source>
        <dbReference type="Google" id="ProtNLM"/>
    </source>
</evidence>